<dbReference type="HOGENOM" id="CLU_001265_33_4_1"/>
<dbReference type="Gene3D" id="1.20.1250.20">
    <property type="entry name" value="MFS general substrate transporter like domains"/>
    <property type="match status" value="1"/>
</dbReference>
<name>A7RPJ7_NEMVE</name>
<dbReference type="PROSITE" id="PS00216">
    <property type="entry name" value="SUGAR_TRANSPORT_1"/>
    <property type="match status" value="1"/>
</dbReference>
<keyword evidence="8" id="KW-1185">Reference proteome</keyword>
<feature type="transmembrane region" description="Helical" evidence="5">
    <location>
        <begin position="102"/>
        <end position="123"/>
    </location>
</feature>
<evidence type="ECO:0000256" key="4">
    <source>
        <dbReference type="ARBA" id="ARBA00023136"/>
    </source>
</evidence>
<organism evidence="7 8">
    <name type="scientific">Nematostella vectensis</name>
    <name type="common">Starlet sea anemone</name>
    <dbReference type="NCBI Taxonomy" id="45351"/>
    <lineage>
        <taxon>Eukaryota</taxon>
        <taxon>Metazoa</taxon>
        <taxon>Cnidaria</taxon>
        <taxon>Anthozoa</taxon>
        <taxon>Hexacorallia</taxon>
        <taxon>Actiniaria</taxon>
        <taxon>Edwardsiidae</taxon>
        <taxon>Nematostella</taxon>
    </lineage>
</organism>
<keyword evidence="3 5" id="KW-1133">Transmembrane helix</keyword>
<feature type="non-terminal residue" evidence="7">
    <location>
        <position position="1"/>
    </location>
</feature>
<evidence type="ECO:0000256" key="3">
    <source>
        <dbReference type="ARBA" id="ARBA00022989"/>
    </source>
</evidence>
<feature type="transmembrane region" description="Helical" evidence="5">
    <location>
        <begin position="355"/>
        <end position="376"/>
    </location>
</feature>
<feature type="transmembrane region" description="Helical" evidence="5">
    <location>
        <begin position="42"/>
        <end position="66"/>
    </location>
</feature>
<dbReference type="SUPFAM" id="SSF103473">
    <property type="entry name" value="MFS general substrate transporter"/>
    <property type="match status" value="1"/>
</dbReference>
<dbReference type="Pfam" id="PF00083">
    <property type="entry name" value="Sugar_tr"/>
    <property type="match status" value="1"/>
</dbReference>
<proteinExistence type="predicted"/>
<dbReference type="GO" id="GO:0016020">
    <property type="term" value="C:membrane"/>
    <property type="evidence" value="ECO:0007669"/>
    <property type="project" value="UniProtKB-SubCell"/>
</dbReference>
<reference evidence="7 8" key="1">
    <citation type="journal article" date="2007" name="Science">
        <title>Sea anemone genome reveals ancestral eumetazoan gene repertoire and genomic organization.</title>
        <authorList>
            <person name="Putnam N.H."/>
            <person name="Srivastava M."/>
            <person name="Hellsten U."/>
            <person name="Dirks B."/>
            <person name="Chapman J."/>
            <person name="Salamov A."/>
            <person name="Terry A."/>
            <person name="Shapiro H."/>
            <person name="Lindquist E."/>
            <person name="Kapitonov V.V."/>
            <person name="Jurka J."/>
            <person name="Genikhovich G."/>
            <person name="Grigoriev I.V."/>
            <person name="Lucas S.M."/>
            <person name="Steele R.E."/>
            <person name="Finnerty J.R."/>
            <person name="Technau U."/>
            <person name="Martindale M.Q."/>
            <person name="Rokhsar D.S."/>
        </authorList>
    </citation>
    <scope>NUCLEOTIDE SEQUENCE [LARGE SCALE GENOMIC DNA]</scope>
    <source>
        <strain evidence="8">CH2 X CH6</strain>
    </source>
</reference>
<gene>
    <name evidence="7" type="ORF">NEMVEDRAFT_v1g89058</name>
</gene>
<dbReference type="CDD" id="cd17317">
    <property type="entry name" value="MFS_SLC22"/>
    <property type="match status" value="1"/>
</dbReference>
<evidence type="ECO:0000313" key="7">
    <source>
        <dbReference type="EMBL" id="EDO46581.1"/>
    </source>
</evidence>
<dbReference type="PROSITE" id="PS50850">
    <property type="entry name" value="MFS"/>
    <property type="match status" value="1"/>
</dbReference>
<protein>
    <recommendedName>
        <fullName evidence="6">Major facilitator superfamily (MFS) profile domain-containing protein</fullName>
    </recommendedName>
</protein>
<dbReference type="eggNOG" id="KOG0255">
    <property type="taxonomic scope" value="Eukaryota"/>
</dbReference>
<sequence length="388" mass="43036">QWDIICDDSKKYIPLTKTIFYAGKLLGAYLFGWISDRFGRRVTLLSTMLIQFISSLIQCFSVNFYMYVALRVPLGICSGGTLIAAFALMAEMVGPNRRNWANCLAQGSYGVGIALEALIAYLLPEWKNFSLAVTIPNVLFVLYWWFVPESPRWLAARGRIKDAEVILRKIAKTNGHEYQEGALQEIKSREMVSEKPEKTYHLWHLFSTIYLAKVTIIEGWSWFVTSGVYYGLSFNSGNLSGDFYVNFAASGLVEIPAYILASVLVDRIGRKKPLIAYYIIGGLALLSLLPIQALALVMTFALIGKFTISAAYYQIYIHSAELYPTVIRTIGVGFASLCARVGAMGAPYVADSTPLIAPAIIFGGLSMTAGMVTFFLPETRGMPLPDHI</sequence>
<dbReference type="OMA" id="WYTYAPA"/>
<dbReference type="InParanoid" id="A7RPJ7"/>
<dbReference type="EMBL" id="DS469526">
    <property type="protein sequence ID" value="EDO46581.1"/>
    <property type="molecule type" value="Genomic_DNA"/>
</dbReference>
<dbReference type="InterPro" id="IPR036259">
    <property type="entry name" value="MFS_trans_sf"/>
</dbReference>
<evidence type="ECO:0000256" key="1">
    <source>
        <dbReference type="ARBA" id="ARBA00004141"/>
    </source>
</evidence>
<feature type="transmembrane region" description="Helical" evidence="5">
    <location>
        <begin position="243"/>
        <end position="265"/>
    </location>
</feature>
<feature type="transmembrane region" description="Helical" evidence="5">
    <location>
        <begin position="72"/>
        <end position="90"/>
    </location>
</feature>
<keyword evidence="2 5" id="KW-0812">Transmembrane</keyword>
<dbReference type="PANTHER" id="PTHR24064">
    <property type="entry name" value="SOLUTE CARRIER FAMILY 22 MEMBER"/>
    <property type="match status" value="1"/>
</dbReference>
<dbReference type="InterPro" id="IPR005829">
    <property type="entry name" value="Sugar_transporter_CS"/>
</dbReference>
<dbReference type="GO" id="GO:0022857">
    <property type="term" value="F:transmembrane transporter activity"/>
    <property type="evidence" value="ECO:0007669"/>
    <property type="project" value="InterPro"/>
</dbReference>
<comment type="subcellular location">
    <subcellularLocation>
        <location evidence="1">Membrane</location>
        <topology evidence="1">Multi-pass membrane protein</topology>
    </subcellularLocation>
</comment>
<feature type="transmembrane region" description="Helical" evidence="5">
    <location>
        <begin position="129"/>
        <end position="147"/>
    </location>
</feature>
<dbReference type="PhylomeDB" id="A7RPJ7"/>
<keyword evidence="4 5" id="KW-0472">Membrane</keyword>
<dbReference type="Proteomes" id="UP000001593">
    <property type="component" value="Unassembled WGS sequence"/>
</dbReference>
<feature type="non-terminal residue" evidence="7">
    <location>
        <position position="388"/>
    </location>
</feature>
<dbReference type="InterPro" id="IPR020846">
    <property type="entry name" value="MFS_dom"/>
</dbReference>
<accession>A7RPJ7</accession>
<evidence type="ECO:0000256" key="2">
    <source>
        <dbReference type="ARBA" id="ARBA00022692"/>
    </source>
</evidence>
<dbReference type="STRING" id="45351.A7RPJ7"/>
<feature type="domain" description="Major facilitator superfamily (MFS) profile" evidence="6">
    <location>
        <begin position="1"/>
        <end position="381"/>
    </location>
</feature>
<feature type="transmembrane region" description="Helical" evidence="5">
    <location>
        <begin position="18"/>
        <end position="35"/>
    </location>
</feature>
<evidence type="ECO:0000256" key="5">
    <source>
        <dbReference type="SAM" id="Phobius"/>
    </source>
</evidence>
<dbReference type="AlphaFoldDB" id="A7RPJ7"/>
<evidence type="ECO:0000313" key="8">
    <source>
        <dbReference type="Proteomes" id="UP000001593"/>
    </source>
</evidence>
<dbReference type="InterPro" id="IPR005828">
    <property type="entry name" value="MFS_sugar_transport-like"/>
</dbReference>
<feature type="transmembrane region" description="Helical" evidence="5">
    <location>
        <begin position="202"/>
        <end position="223"/>
    </location>
</feature>
<evidence type="ECO:0000259" key="6">
    <source>
        <dbReference type="PROSITE" id="PS50850"/>
    </source>
</evidence>
<feature type="transmembrane region" description="Helical" evidence="5">
    <location>
        <begin position="277"/>
        <end position="303"/>
    </location>
</feature>